<dbReference type="PANTHER" id="PTHR35333:SF3">
    <property type="entry name" value="BETA-LACTAMASE-TYPE TRANSPEPTIDASE FOLD CONTAINING PROTEIN"/>
    <property type="match status" value="1"/>
</dbReference>
<evidence type="ECO:0000259" key="2">
    <source>
        <dbReference type="Pfam" id="PF13354"/>
    </source>
</evidence>
<evidence type="ECO:0000256" key="1">
    <source>
        <dbReference type="SAM" id="MobiDB-lite"/>
    </source>
</evidence>
<dbReference type="InterPro" id="IPR012338">
    <property type="entry name" value="Beta-lactam/transpept-like"/>
</dbReference>
<dbReference type="InterPro" id="IPR000871">
    <property type="entry name" value="Beta-lactam_class-A"/>
</dbReference>
<evidence type="ECO:0000313" key="4">
    <source>
        <dbReference type="Proteomes" id="UP000567795"/>
    </source>
</evidence>
<keyword evidence="4" id="KW-1185">Reference proteome</keyword>
<sequence>MTTRGVRWRMAGVVAVVGVIATGVGLVDTARVDQGGERLGGLASAGDVVSAVPSPSDPAAATASPTDPAAAPAPSPEPSTSTASGGSTAQRARLLETVVAAVTARAEGNVGVAVLDLATGRSATAGDDEHAFATASVAKVDILAALLLQAQQEGRELTAEEERLAAAMIQVSDNAAADALWRVIGGAEGLAEANERFGMTGTVPGADGHWGLTLTTPADQLALLRTVFAEDSVLEAESRARLQSLMGEIAEGQDWGVSAAAEGGDFALKNGWLPRSATGLWVVNSIGWVAVDGSDGLLVAVLSDGQLDQASGISLVEDVARAAVGVFR</sequence>
<dbReference type="Proteomes" id="UP000567795">
    <property type="component" value="Unassembled WGS sequence"/>
</dbReference>
<organism evidence="3 4">
    <name type="scientific">Allostreptomyces psammosilenae</name>
    <dbReference type="NCBI Taxonomy" id="1892865"/>
    <lineage>
        <taxon>Bacteria</taxon>
        <taxon>Bacillati</taxon>
        <taxon>Actinomycetota</taxon>
        <taxon>Actinomycetes</taxon>
        <taxon>Kitasatosporales</taxon>
        <taxon>Streptomycetaceae</taxon>
        <taxon>Allostreptomyces</taxon>
    </lineage>
</organism>
<reference evidence="3 4" key="1">
    <citation type="submission" date="2020-07" db="EMBL/GenBank/DDBJ databases">
        <title>Sequencing the genomes of 1000 actinobacteria strains.</title>
        <authorList>
            <person name="Klenk H.-P."/>
        </authorList>
    </citation>
    <scope>NUCLEOTIDE SEQUENCE [LARGE SCALE GENOMIC DNA]</scope>
    <source>
        <strain evidence="3 4">DSM 42178</strain>
    </source>
</reference>
<proteinExistence type="predicted"/>
<comment type="caution">
    <text evidence="3">The sequence shown here is derived from an EMBL/GenBank/DDBJ whole genome shotgun (WGS) entry which is preliminary data.</text>
</comment>
<name>A0A853A1U4_9ACTN</name>
<dbReference type="RefSeq" id="WP_312892478.1">
    <property type="nucleotide sequence ID" value="NZ_JACBZD010000001.1"/>
</dbReference>
<accession>A0A853A1U4</accession>
<dbReference type="InterPro" id="IPR045155">
    <property type="entry name" value="Beta-lactam_cat"/>
</dbReference>
<dbReference type="Gene3D" id="3.40.710.10">
    <property type="entry name" value="DD-peptidase/beta-lactamase superfamily"/>
    <property type="match status" value="1"/>
</dbReference>
<dbReference type="SUPFAM" id="SSF56601">
    <property type="entry name" value="beta-lactamase/transpeptidase-like"/>
    <property type="match status" value="1"/>
</dbReference>
<dbReference type="PANTHER" id="PTHR35333">
    <property type="entry name" value="BETA-LACTAMASE"/>
    <property type="match status" value="1"/>
</dbReference>
<dbReference type="AlphaFoldDB" id="A0A853A1U4"/>
<evidence type="ECO:0000313" key="3">
    <source>
        <dbReference type="EMBL" id="NYI04482.1"/>
    </source>
</evidence>
<feature type="domain" description="Beta-lactamase class A catalytic" evidence="2">
    <location>
        <begin position="163"/>
        <end position="291"/>
    </location>
</feature>
<feature type="compositionally biased region" description="Low complexity" evidence="1">
    <location>
        <begin position="50"/>
        <end position="70"/>
    </location>
</feature>
<dbReference type="GO" id="GO:0030655">
    <property type="term" value="P:beta-lactam antibiotic catabolic process"/>
    <property type="evidence" value="ECO:0007669"/>
    <property type="project" value="InterPro"/>
</dbReference>
<dbReference type="GO" id="GO:0008800">
    <property type="term" value="F:beta-lactamase activity"/>
    <property type="evidence" value="ECO:0007669"/>
    <property type="project" value="InterPro"/>
</dbReference>
<feature type="compositionally biased region" description="Low complexity" evidence="1">
    <location>
        <begin position="78"/>
        <end position="88"/>
    </location>
</feature>
<dbReference type="Pfam" id="PF13354">
    <property type="entry name" value="Beta-lactamase2"/>
    <property type="match status" value="1"/>
</dbReference>
<feature type="region of interest" description="Disordered" evidence="1">
    <location>
        <begin position="50"/>
        <end position="88"/>
    </location>
</feature>
<dbReference type="EMBL" id="JACBZD010000001">
    <property type="protein sequence ID" value="NYI04482.1"/>
    <property type="molecule type" value="Genomic_DNA"/>
</dbReference>
<gene>
    <name evidence="3" type="ORF">FHU37_001425</name>
</gene>
<dbReference type="GO" id="GO:0046677">
    <property type="term" value="P:response to antibiotic"/>
    <property type="evidence" value="ECO:0007669"/>
    <property type="project" value="InterPro"/>
</dbReference>
<protein>
    <submittedName>
        <fullName evidence="3">Beta-lactamase class A</fullName>
    </submittedName>
</protein>